<evidence type="ECO:0000313" key="3">
    <source>
        <dbReference type="Proteomes" id="UP000006327"/>
    </source>
</evidence>
<gene>
    <name evidence="2" type="ORF">GARC_0236</name>
</gene>
<proteinExistence type="predicted"/>
<dbReference type="RefSeq" id="WP_007615824.1">
    <property type="nucleotide sequence ID" value="NZ_BAEO01000005.1"/>
</dbReference>
<evidence type="ECO:0000256" key="1">
    <source>
        <dbReference type="SAM" id="SignalP"/>
    </source>
</evidence>
<dbReference type="OrthoDB" id="6388938at2"/>
<comment type="caution">
    <text evidence="2">The sequence shown here is derived from an EMBL/GenBank/DDBJ whole genome shotgun (WGS) entry which is preliminary data.</text>
</comment>
<dbReference type="Proteomes" id="UP000006327">
    <property type="component" value="Unassembled WGS sequence"/>
</dbReference>
<name>K6YKR5_9ALTE</name>
<sequence length="100" mass="11059">MKTTYTLLAFLATVLFTQTATAKLGAERSRIQLESKMEINVEAEIVNNINEMLANVKASNIKTDVTKQLNINTLESQTNALVQDVNESLPAFKFLVVIAD</sequence>
<protein>
    <submittedName>
        <fullName evidence="2">Uncharacterized protein</fullName>
    </submittedName>
</protein>
<dbReference type="AlphaFoldDB" id="K6YKR5"/>
<keyword evidence="3" id="KW-1185">Reference proteome</keyword>
<organism evidence="2 3">
    <name type="scientific">Paraglaciecola arctica BSs20135</name>
    <dbReference type="NCBI Taxonomy" id="493475"/>
    <lineage>
        <taxon>Bacteria</taxon>
        <taxon>Pseudomonadati</taxon>
        <taxon>Pseudomonadota</taxon>
        <taxon>Gammaproteobacteria</taxon>
        <taxon>Alteromonadales</taxon>
        <taxon>Alteromonadaceae</taxon>
        <taxon>Paraglaciecola</taxon>
    </lineage>
</organism>
<dbReference type="STRING" id="493475.GARC_0236"/>
<evidence type="ECO:0000313" key="2">
    <source>
        <dbReference type="EMBL" id="GAC17218.1"/>
    </source>
</evidence>
<accession>K6YKR5</accession>
<feature type="chain" id="PRO_5003900148" evidence="1">
    <location>
        <begin position="23"/>
        <end position="100"/>
    </location>
</feature>
<dbReference type="EMBL" id="BAEO01000005">
    <property type="protein sequence ID" value="GAC17218.1"/>
    <property type="molecule type" value="Genomic_DNA"/>
</dbReference>
<keyword evidence="1" id="KW-0732">Signal</keyword>
<reference evidence="2 3" key="1">
    <citation type="journal article" date="2017" name="Antonie Van Leeuwenhoek">
        <title>Rhizobium rhizosphaerae sp. nov., a novel species isolated from rice rhizosphere.</title>
        <authorList>
            <person name="Zhao J.J."/>
            <person name="Zhang J."/>
            <person name="Zhang R.J."/>
            <person name="Zhang C.W."/>
            <person name="Yin H.Q."/>
            <person name="Zhang X.X."/>
        </authorList>
    </citation>
    <scope>NUCLEOTIDE SEQUENCE [LARGE SCALE GENOMIC DNA]</scope>
    <source>
        <strain evidence="2 3">BSs20135</strain>
    </source>
</reference>
<feature type="signal peptide" evidence="1">
    <location>
        <begin position="1"/>
        <end position="22"/>
    </location>
</feature>